<gene>
    <name evidence="1" type="ORF">UU29_C0009G0068</name>
</gene>
<name>A0A0G0X586_9BACT</name>
<reference evidence="1 2" key="1">
    <citation type="journal article" date="2015" name="Nature">
        <title>rRNA introns, odd ribosomes, and small enigmatic genomes across a large radiation of phyla.</title>
        <authorList>
            <person name="Brown C.T."/>
            <person name="Hug L.A."/>
            <person name="Thomas B.C."/>
            <person name="Sharon I."/>
            <person name="Castelle C.J."/>
            <person name="Singh A."/>
            <person name="Wilkins M.J."/>
            <person name="Williams K.H."/>
            <person name="Banfield J.F."/>
        </authorList>
    </citation>
    <scope>NUCLEOTIDE SEQUENCE [LARGE SCALE GENOMIC DNA]</scope>
</reference>
<comment type="caution">
    <text evidence="1">The sequence shown here is derived from an EMBL/GenBank/DDBJ whole genome shotgun (WGS) entry which is preliminary data.</text>
</comment>
<dbReference type="AlphaFoldDB" id="A0A0G0X586"/>
<accession>A0A0G0X586</accession>
<evidence type="ECO:0000313" key="1">
    <source>
        <dbReference type="EMBL" id="KKR82797.1"/>
    </source>
</evidence>
<dbReference type="EMBL" id="LCAB01000009">
    <property type="protein sequence ID" value="KKR82797.1"/>
    <property type="molecule type" value="Genomic_DNA"/>
</dbReference>
<protein>
    <submittedName>
        <fullName evidence="1">Uncharacterized protein</fullName>
    </submittedName>
</protein>
<organism evidence="1 2">
    <name type="scientific">Candidatus Daviesbacteria bacterium GW2011_GWA2_40_9</name>
    <dbReference type="NCBI Taxonomy" id="1618424"/>
    <lineage>
        <taxon>Bacteria</taxon>
        <taxon>Candidatus Daviesiibacteriota</taxon>
    </lineage>
</organism>
<evidence type="ECO:0000313" key="2">
    <source>
        <dbReference type="Proteomes" id="UP000034601"/>
    </source>
</evidence>
<dbReference type="Proteomes" id="UP000034601">
    <property type="component" value="Unassembled WGS sequence"/>
</dbReference>
<proteinExistence type="predicted"/>
<sequence>MDKPQDCGSCNVGSIPAGGAFWRSAGVAYPAGFENQASCKAHRGSNPLSSALNVLH</sequence>